<dbReference type="AlphaFoldDB" id="A0A9W9YDD3"/>
<dbReference type="Gene3D" id="1.10.8.10">
    <property type="entry name" value="DNA helicase RuvA subunit, C-terminal domain"/>
    <property type="match status" value="1"/>
</dbReference>
<reference evidence="4" key="1">
    <citation type="submission" date="2023-01" db="EMBL/GenBank/DDBJ databases">
        <title>Genome assembly of the deep-sea coral Lophelia pertusa.</title>
        <authorList>
            <person name="Herrera S."/>
            <person name="Cordes E."/>
        </authorList>
    </citation>
    <scope>NUCLEOTIDE SEQUENCE</scope>
    <source>
        <strain evidence="4">USNM1676648</strain>
        <tissue evidence="4">Polyp</tissue>
    </source>
</reference>
<dbReference type="GO" id="GO:0043161">
    <property type="term" value="P:proteasome-mediated ubiquitin-dependent protein catabolic process"/>
    <property type="evidence" value="ECO:0007669"/>
    <property type="project" value="UniProtKB-UniRule"/>
</dbReference>
<name>A0A9W9YDD3_9CNID</name>
<protein>
    <recommendedName>
        <fullName evidence="1">UV excision repair protein RAD23</fullName>
    </recommendedName>
</protein>
<organism evidence="4 5">
    <name type="scientific">Desmophyllum pertusum</name>
    <dbReference type="NCBI Taxonomy" id="174260"/>
    <lineage>
        <taxon>Eukaryota</taxon>
        <taxon>Metazoa</taxon>
        <taxon>Cnidaria</taxon>
        <taxon>Anthozoa</taxon>
        <taxon>Hexacorallia</taxon>
        <taxon>Scleractinia</taxon>
        <taxon>Caryophylliina</taxon>
        <taxon>Caryophylliidae</taxon>
        <taxon>Desmophyllum</taxon>
    </lineage>
</organism>
<dbReference type="SMART" id="SM00165">
    <property type="entry name" value="UBA"/>
    <property type="match status" value="1"/>
</dbReference>
<keyword evidence="1" id="KW-0227">DNA damage</keyword>
<dbReference type="GO" id="GO:0043130">
    <property type="term" value="F:ubiquitin binding"/>
    <property type="evidence" value="ECO:0007669"/>
    <property type="project" value="UniProtKB-UniRule"/>
</dbReference>
<dbReference type="SUPFAM" id="SSF46934">
    <property type="entry name" value="UBA-like"/>
    <property type="match status" value="1"/>
</dbReference>
<keyword evidence="1" id="KW-0539">Nucleus</keyword>
<sequence>MLNAPVTSGGAGGAPGGGSQPPQPGSGGEQARPAAGEGEGQGPGVSYINVTAQEKESIDRLQELGFSESQAVQAYFACDKNETLAANFLLNSLDES</sequence>
<comment type="caution">
    <text evidence="4">The sequence shown here is derived from an EMBL/GenBank/DDBJ whole genome shotgun (WGS) entry which is preliminary data.</text>
</comment>
<evidence type="ECO:0000256" key="1">
    <source>
        <dbReference type="RuleBase" id="RU367049"/>
    </source>
</evidence>
<dbReference type="InterPro" id="IPR009060">
    <property type="entry name" value="UBA-like_sf"/>
</dbReference>
<keyword evidence="1" id="KW-0234">DNA repair</keyword>
<keyword evidence="5" id="KW-1185">Reference proteome</keyword>
<dbReference type="GO" id="GO:0006289">
    <property type="term" value="P:nucleotide-excision repair"/>
    <property type="evidence" value="ECO:0007669"/>
    <property type="project" value="UniProtKB-UniRule"/>
</dbReference>
<feature type="compositionally biased region" description="Gly residues" evidence="2">
    <location>
        <begin position="9"/>
        <end position="19"/>
    </location>
</feature>
<feature type="domain" description="UBA" evidence="3">
    <location>
        <begin position="51"/>
        <end position="92"/>
    </location>
</feature>
<evidence type="ECO:0000259" key="3">
    <source>
        <dbReference type="PROSITE" id="PS50030"/>
    </source>
</evidence>
<dbReference type="GO" id="GO:0005737">
    <property type="term" value="C:cytoplasm"/>
    <property type="evidence" value="ECO:0007669"/>
    <property type="project" value="UniProtKB-SubCell"/>
</dbReference>
<evidence type="ECO:0000313" key="4">
    <source>
        <dbReference type="EMBL" id="KAJ7328216.1"/>
    </source>
</evidence>
<evidence type="ECO:0000313" key="5">
    <source>
        <dbReference type="Proteomes" id="UP001163046"/>
    </source>
</evidence>
<dbReference type="FunFam" id="1.10.8.10:FF:000002">
    <property type="entry name" value="UV excision repair protein RAD23 homolog"/>
    <property type="match status" value="1"/>
</dbReference>
<gene>
    <name evidence="4" type="primary">RAD23B_2</name>
    <name evidence="4" type="ORF">OS493_025096</name>
</gene>
<comment type="subcellular location">
    <subcellularLocation>
        <location evidence="1">Nucleus</location>
    </subcellularLocation>
    <subcellularLocation>
        <location evidence="1">Cytoplasm</location>
    </subcellularLocation>
</comment>
<dbReference type="Pfam" id="PF00627">
    <property type="entry name" value="UBA"/>
    <property type="match status" value="1"/>
</dbReference>
<keyword evidence="1" id="KW-0963">Cytoplasm</keyword>
<dbReference type="GO" id="GO:0031593">
    <property type="term" value="F:polyubiquitin modification-dependent protein binding"/>
    <property type="evidence" value="ECO:0007669"/>
    <property type="project" value="UniProtKB-UniRule"/>
</dbReference>
<dbReference type="Proteomes" id="UP001163046">
    <property type="component" value="Unassembled WGS sequence"/>
</dbReference>
<dbReference type="OrthoDB" id="419317at2759"/>
<comment type="function">
    <text evidence="1">Multiubiquitin chain receptor involved in modulation of proteasomal degradation. Involved in nucleotide excision repair.</text>
</comment>
<dbReference type="GO" id="GO:0005634">
    <property type="term" value="C:nucleus"/>
    <property type="evidence" value="ECO:0007669"/>
    <property type="project" value="UniProtKB-SubCell"/>
</dbReference>
<proteinExistence type="inferred from homology"/>
<dbReference type="InterPro" id="IPR015940">
    <property type="entry name" value="UBA"/>
</dbReference>
<dbReference type="CDD" id="cd14281">
    <property type="entry name" value="UBA2_Rad23_like"/>
    <property type="match status" value="1"/>
</dbReference>
<dbReference type="InterPro" id="IPR004806">
    <property type="entry name" value="Rad23"/>
</dbReference>
<accession>A0A9W9YDD3</accession>
<evidence type="ECO:0000256" key="2">
    <source>
        <dbReference type="SAM" id="MobiDB-lite"/>
    </source>
</evidence>
<dbReference type="GO" id="GO:0003684">
    <property type="term" value="F:damaged DNA binding"/>
    <property type="evidence" value="ECO:0007669"/>
    <property type="project" value="UniProtKB-UniRule"/>
</dbReference>
<feature type="region of interest" description="Disordered" evidence="2">
    <location>
        <begin position="1"/>
        <end position="46"/>
    </location>
</feature>
<dbReference type="PROSITE" id="PS50030">
    <property type="entry name" value="UBA"/>
    <property type="match status" value="1"/>
</dbReference>
<dbReference type="EMBL" id="MU827797">
    <property type="protein sequence ID" value="KAJ7328216.1"/>
    <property type="molecule type" value="Genomic_DNA"/>
</dbReference>
<comment type="similarity">
    <text evidence="1">Belongs to the RAD23 family.</text>
</comment>
<dbReference type="PRINTS" id="PR01839">
    <property type="entry name" value="RAD23PROTEIN"/>
</dbReference>